<accession>A0AAU9XWC4</accession>
<dbReference type="GO" id="GO:0003697">
    <property type="term" value="F:single-stranded DNA binding"/>
    <property type="evidence" value="ECO:0007669"/>
    <property type="project" value="TreeGrafter"/>
</dbReference>
<sequence>MADSDDITDLVQEFMAVTGAEDVTAMRYLQQSNWNVESAVNAFLDSNVSKGRHGGKGNPIMISDDGDNVSPSEDGSFNGAAPTEETNQNLTVLSWNVDGLDERNILERTQTVCSVINSKKPDVVFLQEVVQQTLPIFQSKCPGYFCNYGPTRAYFNIMLLKMSSIKTTSDLQCTHFQSSKMGRHLLCQPVLFKNKIALTLMTSHLESTADCKAERVRQLEQVLKSMAEQAANATAIFGGDTNLRDKELSAFGGLPSGVVDAWEESGRPADAQYSWDARLNDNLDLPYPNKPRGRFDRFFVRSVQGQNALKANQFMLVGMERLPGCRRFPSDHWGILCEFSPPINQL</sequence>
<dbReference type="GO" id="GO:0005737">
    <property type="term" value="C:cytoplasm"/>
    <property type="evidence" value="ECO:0007669"/>
    <property type="project" value="TreeGrafter"/>
</dbReference>
<evidence type="ECO:0000256" key="2">
    <source>
        <dbReference type="ARBA" id="ARBA00001946"/>
    </source>
</evidence>
<dbReference type="InterPro" id="IPR009060">
    <property type="entry name" value="UBA-like_sf"/>
</dbReference>
<organism evidence="16 17">
    <name type="scientific">Pocillopora meandrina</name>
    <dbReference type="NCBI Taxonomy" id="46732"/>
    <lineage>
        <taxon>Eukaryota</taxon>
        <taxon>Metazoa</taxon>
        <taxon>Cnidaria</taxon>
        <taxon>Anthozoa</taxon>
        <taxon>Hexacorallia</taxon>
        <taxon>Scleractinia</taxon>
        <taxon>Astrocoeniina</taxon>
        <taxon>Pocilloporidae</taxon>
        <taxon>Pocillopora</taxon>
    </lineage>
</organism>
<dbReference type="Pfam" id="PF14555">
    <property type="entry name" value="UBA_4"/>
    <property type="match status" value="1"/>
</dbReference>
<dbReference type="GO" id="GO:0006302">
    <property type="term" value="P:double-strand break repair"/>
    <property type="evidence" value="ECO:0007669"/>
    <property type="project" value="TreeGrafter"/>
</dbReference>
<reference evidence="16 17" key="1">
    <citation type="submission" date="2022-05" db="EMBL/GenBank/DDBJ databases">
        <authorList>
            <consortium name="Genoscope - CEA"/>
            <person name="William W."/>
        </authorList>
    </citation>
    <scope>NUCLEOTIDE SEQUENCE [LARGE SCALE GENOMIC DNA]</scope>
</reference>
<keyword evidence="17" id="KW-1185">Reference proteome</keyword>
<dbReference type="InterPro" id="IPR036691">
    <property type="entry name" value="Endo/exonu/phosph_ase_sf"/>
</dbReference>
<evidence type="ECO:0000313" key="17">
    <source>
        <dbReference type="Proteomes" id="UP001159428"/>
    </source>
</evidence>
<protein>
    <recommendedName>
        <fullName evidence="4">Tyrosyl-DNA phosphodiesterase 2</fullName>
    </recommendedName>
    <alternativeName>
        <fullName evidence="12">5'-tyrosyl-DNA phosphodiesterase</fullName>
    </alternativeName>
</protein>
<dbReference type="Pfam" id="PF03372">
    <property type="entry name" value="Exo_endo_phos"/>
    <property type="match status" value="1"/>
</dbReference>
<dbReference type="Proteomes" id="UP001159428">
    <property type="component" value="Unassembled WGS sequence"/>
</dbReference>
<evidence type="ECO:0000256" key="11">
    <source>
        <dbReference type="ARBA" id="ARBA00023242"/>
    </source>
</evidence>
<evidence type="ECO:0000256" key="13">
    <source>
        <dbReference type="SAM" id="Coils"/>
    </source>
</evidence>
<dbReference type="GO" id="GO:0070260">
    <property type="term" value="F:5'-tyrosyl-DNA phosphodiesterase activity"/>
    <property type="evidence" value="ECO:0007669"/>
    <property type="project" value="TreeGrafter"/>
</dbReference>
<comment type="cofactor">
    <cofactor evidence="1">
        <name>Mn(2+)</name>
        <dbReference type="ChEBI" id="CHEBI:29035"/>
    </cofactor>
</comment>
<evidence type="ECO:0000259" key="15">
    <source>
        <dbReference type="Pfam" id="PF03372"/>
    </source>
</evidence>
<dbReference type="Gene3D" id="1.10.8.10">
    <property type="entry name" value="DNA helicase RuvA subunit, C-terminal domain"/>
    <property type="match status" value="1"/>
</dbReference>
<evidence type="ECO:0000313" key="16">
    <source>
        <dbReference type="EMBL" id="CAH3159391.1"/>
    </source>
</evidence>
<keyword evidence="5" id="KW-0540">Nuclease</keyword>
<keyword evidence="10" id="KW-0234">DNA repair</keyword>
<dbReference type="Gene3D" id="3.60.10.10">
    <property type="entry name" value="Endonuclease/exonuclease/phosphatase"/>
    <property type="match status" value="1"/>
</dbReference>
<evidence type="ECO:0000256" key="4">
    <source>
        <dbReference type="ARBA" id="ARBA00017870"/>
    </source>
</evidence>
<dbReference type="InterPro" id="IPR005135">
    <property type="entry name" value="Endo/exonuclease/phosphatase"/>
</dbReference>
<dbReference type="GO" id="GO:0004518">
    <property type="term" value="F:nuclease activity"/>
    <property type="evidence" value="ECO:0007669"/>
    <property type="project" value="UniProtKB-KW"/>
</dbReference>
<keyword evidence="7" id="KW-0227">DNA damage</keyword>
<gene>
    <name evidence="16" type="ORF">PMEA_00031916</name>
</gene>
<dbReference type="PANTHER" id="PTHR15822">
    <property type="entry name" value="TRAF AND TNF RECEPTOR-ASSOCIATED PROTEIN"/>
    <property type="match status" value="1"/>
</dbReference>
<name>A0AAU9XWC4_9CNID</name>
<keyword evidence="6" id="KW-0479">Metal-binding</keyword>
<feature type="region of interest" description="Disordered" evidence="14">
    <location>
        <begin position="54"/>
        <end position="83"/>
    </location>
</feature>
<evidence type="ECO:0000256" key="10">
    <source>
        <dbReference type="ARBA" id="ARBA00023204"/>
    </source>
</evidence>
<evidence type="ECO:0000256" key="5">
    <source>
        <dbReference type="ARBA" id="ARBA00022722"/>
    </source>
</evidence>
<evidence type="ECO:0000256" key="1">
    <source>
        <dbReference type="ARBA" id="ARBA00001936"/>
    </source>
</evidence>
<comment type="subcellular location">
    <subcellularLocation>
        <location evidence="3">Nucleus</location>
        <location evidence="3">PML body</location>
    </subcellularLocation>
</comment>
<evidence type="ECO:0000256" key="14">
    <source>
        <dbReference type="SAM" id="MobiDB-lite"/>
    </source>
</evidence>
<evidence type="ECO:0000256" key="9">
    <source>
        <dbReference type="ARBA" id="ARBA00022842"/>
    </source>
</evidence>
<evidence type="ECO:0000256" key="7">
    <source>
        <dbReference type="ARBA" id="ARBA00022763"/>
    </source>
</evidence>
<keyword evidence="9" id="KW-0460">Magnesium</keyword>
<dbReference type="AlphaFoldDB" id="A0AAU9XWC4"/>
<dbReference type="CDD" id="cd14273">
    <property type="entry name" value="UBA_TAP-C_like"/>
    <property type="match status" value="1"/>
</dbReference>
<proteinExistence type="predicted"/>
<evidence type="ECO:0000256" key="6">
    <source>
        <dbReference type="ARBA" id="ARBA00022723"/>
    </source>
</evidence>
<dbReference type="GO" id="GO:0016605">
    <property type="term" value="C:PML body"/>
    <property type="evidence" value="ECO:0007669"/>
    <property type="project" value="UniProtKB-SubCell"/>
</dbReference>
<keyword evidence="8" id="KW-0378">Hydrolase</keyword>
<dbReference type="CDD" id="cd09080">
    <property type="entry name" value="TDP2"/>
    <property type="match status" value="1"/>
</dbReference>
<keyword evidence="13" id="KW-0175">Coiled coil</keyword>
<dbReference type="SUPFAM" id="SSF46934">
    <property type="entry name" value="UBA-like"/>
    <property type="match status" value="1"/>
</dbReference>
<evidence type="ECO:0000256" key="3">
    <source>
        <dbReference type="ARBA" id="ARBA00004322"/>
    </source>
</evidence>
<dbReference type="GO" id="GO:0046872">
    <property type="term" value="F:metal ion binding"/>
    <property type="evidence" value="ECO:0007669"/>
    <property type="project" value="UniProtKB-KW"/>
</dbReference>
<dbReference type="FunFam" id="3.60.10.10:FF:000024">
    <property type="entry name" value="Tyrosyl-DNA phosphodiesterase 2"/>
    <property type="match status" value="1"/>
</dbReference>
<dbReference type="EMBL" id="CALNXJ010000071">
    <property type="protein sequence ID" value="CAH3159391.1"/>
    <property type="molecule type" value="Genomic_DNA"/>
</dbReference>
<comment type="cofactor">
    <cofactor evidence="2">
        <name>Mg(2+)</name>
        <dbReference type="ChEBI" id="CHEBI:18420"/>
    </cofactor>
</comment>
<dbReference type="SUPFAM" id="SSF56219">
    <property type="entry name" value="DNase I-like"/>
    <property type="match status" value="1"/>
</dbReference>
<evidence type="ECO:0000256" key="8">
    <source>
        <dbReference type="ARBA" id="ARBA00022801"/>
    </source>
</evidence>
<dbReference type="InterPro" id="IPR051547">
    <property type="entry name" value="TDP2-like"/>
</dbReference>
<comment type="caution">
    <text evidence="16">The sequence shown here is derived from an EMBL/GenBank/DDBJ whole genome shotgun (WGS) entry which is preliminary data.</text>
</comment>
<feature type="coiled-coil region" evidence="13">
    <location>
        <begin position="209"/>
        <end position="236"/>
    </location>
</feature>
<keyword evidence="11" id="KW-0539">Nucleus</keyword>
<evidence type="ECO:0000256" key="12">
    <source>
        <dbReference type="ARBA" id="ARBA00031304"/>
    </source>
</evidence>
<feature type="domain" description="Endonuclease/exonuclease/phosphatase" evidence="15">
    <location>
        <begin position="93"/>
        <end position="332"/>
    </location>
</feature>
<dbReference type="PANTHER" id="PTHR15822:SF4">
    <property type="entry name" value="TYROSYL-DNA PHOSPHODIESTERASE 2"/>
    <property type="match status" value="1"/>
</dbReference>